<dbReference type="Proteomes" id="UP000490939">
    <property type="component" value="Unassembled WGS sequence"/>
</dbReference>
<comment type="caution">
    <text evidence="4">The sequence shown here is derived from an EMBL/GenBank/DDBJ whole genome shotgun (WGS) entry which is preliminary data.</text>
</comment>
<protein>
    <recommendedName>
        <fullName evidence="3">C3H1-type domain-containing protein</fullName>
    </recommendedName>
</protein>
<evidence type="ECO:0000256" key="1">
    <source>
        <dbReference type="PROSITE-ProRule" id="PRU00723"/>
    </source>
</evidence>
<keyword evidence="5" id="KW-1185">Reference proteome</keyword>
<evidence type="ECO:0000259" key="3">
    <source>
        <dbReference type="PROSITE" id="PS50103"/>
    </source>
</evidence>
<proteinExistence type="predicted"/>
<feature type="zinc finger region" description="C3H1-type" evidence="1">
    <location>
        <begin position="138"/>
        <end position="167"/>
    </location>
</feature>
<feature type="region of interest" description="Disordered" evidence="2">
    <location>
        <begin position="408"/>
        <end position="525"/>
    </location>
</feature>
<evidence type="ECO:0000313" key="4">
    <source>
        <dbReference type="EMBL" id="KAE9984760.1"/>
    </source>
</evidence>
<feature type="region of interest" description="Disordered" evidence="2">
    <location>
        <begin position="255"/>
        <end position="294"/>
    </location>
</feature>
<dbReference type="AlphaFoldDB" id="A0A8H3Z3R2"/>
<name>A0A8H3Z3R2_VENIN</name>
<reference evidence="4 5" key="1">
    <citation type="submission" date="2019-07" db="EMBL/GenBank/DDBJ databases">
        <title>Venturia inaequalis Genome Resource.</title>
        <authorList>
            <person name="Lichtner F.J."/>
        </authorList>
    </citation>
    <scope>NUCLEOTIDE SEQUENCE [LARGE SCALE GENOMIC DNA]</scope>
    <source>
        <strain evidence="4 5">DMI_063113</strain>
    </source>
</reference>
<dbReference type="InterPro" id="IPR000571">
    <property type="entry name" value="Znf_CCCH"/>
</dbReference>
<keyword evidence="1" id="KW-0479">Metal-binding</keyword>
<dbReference type="EMBL" id="WNWR01000288">
    <property type="protein sequence ID" value="KAE9984760.1"/>
    <property type="molecule type" value="Genomic_DNA"/>
</dbReference>
<evidence type="ECO:0000256" key="2">
    <source>
        <dbReference type="SAM" id="MobiDB-lite"/>
    </source>
</evidence>
<gene>
    <name evidence="4" type="ORF">EG327_004897</name>
</gene>
<feature type="compositionally biased region" description="Basic residues" evidence="2">
    <location>
        <begin position="493"/>
        <end position="506"/>
    </location>
</feature>
<keyword evidence="1" id="KW-0863">Zinc-finger</keyword>
<keyword evidence="1" id="KW-0862">Zinc</keyword>
<dbReference type="GO" id="GO:0008270">
    <property type="term" value="F:zinc ion binding"/>
    <property type="evidence" value="ECO:0007669"/>
    <property type="project" value="UniProtKB-KW"/>
</dbReference>
<organism evidence="4 5">
    <name type="scientific">Venturia inaequalis</name>
    <name type="common">Apple scab fungus</name>
    <dbReference type="NCBI Taxonomy" id="5025"/>
    <lineage>
        <taxon>Eukaryota</taxon>
        <taxon>Fungi</taxon>
        <taxon>Dikarya</taxon>
        <taxon>Ascomycota</taxon>
        <taxon>Pezizomycotina</taxon>
        <taxon>Dothideomycetes</taxon>
        <taxon>Pleosporomycetidae</taxon>
        <taxon>Venturiales</taxon>
        <taxon>Venturiaceae</taxon>
        <taxon>Venturia</taxon>
    </lineage>
</organism>
<evidence type="ECO:0000313" key="5">
    <source>
        <dbReference type="Proteomes" id="UP000490939"/>
    </source>
</evidence>
<feature type="domain" description="C3H1-type" evidence="3">
    <location>
        <begin position="138"/>
        <end position="167"/>
    </location>
</feature>
<sequence length="525" mass="57550">MSITATTEACPASLCQRQPYWLETDDGQCVPLILSEPSSNVVVFKLDTKLRAKGHTLKMELKPPIPIAFSARRSPSTEQSVRPCPPQEILTPAYIAPNHDHNGSGLPRRQPFGSDLDAIMRNSFPDKPSAFPRSPTDADRKEYCSYWIRHGECDYMQQGCRYKHEMPDLMTLRSIGFRGVPEWHKEKMRMRNMRRPALPHLQSILNSIDDDSGSLSGRDESAATLAEAPRRLAVSLSPRSAGNIVQTVPAPSTIDLLSFDSDSDSESDTASPSSSPEAPENTPETSSYALLDPPIANRQGRFIPAGESLLRMSTPPLQPSPPSPSFFKKEEPKVLVERAVYTPPHRQAPIYKQYFKDIKATKSQEALLEDKKENVVKISPTDTTKDAQIAELQAKLAALAAATRETPKLRTAIMPAPTPKVKNPPAPSSSPAPDSSLNRAVGLMASKHANPHSPIQARGQAEEKGDKKTTRRSRSRARDVQKAVEAPGSGEKRGRRLPTARTRKVVSSKAVGGEKKDGSVVAGRR</sequence>
<accession>A0A8H3Z3R2</accession>
<feature type="compositionally biased region" description="Pro residues" evidence="2">
    <location>
        <begin position="416"/>
        <end position="430"/>
    </location>
</feature>
<feature type="compositionally biased region" description="Low complexity" evidence="2">
    <location>
        <begin position="268"/>
        <end position="287"/>
    </location>
</feature>
<dbReference type="PROSITE" id="PS50103">
    <property type="entry name" value="ZF_C3H1"/>
    <property type="match status" value="1"/>
</dbReference>